<feature type="region of interest" description="Disordered" evidence="2">
    <location>
        <begin position="99"/>
        <end position="171"/>
    </location>
</feature>
<name>A0A9W8HN79_9FUNG</name>
<comment type="subcellular location">
    <subcellularLocation>
        <location evidence="1">Nucleus</location>
    </subcellularLocation>
</comment>
<dbReference type="EMBL" id="JANBUO010002523">
    <property type="protein sequence ID" value="KAJ2794474.1"/>
    <property type="molecule type" value="Genomic_DNA"/>
</dbReference>
<keyword evidence="5" id="KW-1185">Reference proteome</keyword>
<dbReference type="Proteomes" id="UP001140094">
    <property type="component" value="Unassembled WGS sequence"/>
</dbReference>
<feature type="region of interest" description="Disordered" evidence="2">
    <location>
        <begin position="289"/>
        <end position="357"/>
    </location>
</feature>
<gene>
    <name evidence="4" type="ORF">H4R20_006213</name>
</gene>
<organism evidence="4 5">
    <name type="scientific">Coemansia guatemalensis</name>
    <dbReference type="NCBI Taxonomy" id="2761395"/>
    <lineage>
        <taxon>Eukaryota</taxon>
        <taxon>Fungi</taxon>
        <taxon>Fungi incertae sedis</taxon>
        <taxon>Zoopagomycota</taxon>
        <taxon>Kickxellomycotina</taxon>
        <taxon>Kickxellomycetes</taxon>
        <taxon>Kickxellales</taxon>
        <taxon>Kickxellaceae</taxon>
        <taxon>Coemansia</taxon>
    </lineage>
</organism>
<keyword evidence="1" id="KW-0238">DNA-binding</keyword>
<evidence type="ECO:0000256" key="1">
    <source>
        <dbReference type="PROSITE-ProRule" id="PRU00108"/>
    </source>
</evidence>
<proteinExistence type="predicted"/>
<keyword evidence="1" id="KW-0539">Nucleus</keyword>
<dbReference type="GO" id="GO:0005634">
    <property type="term" value="C:nucleus"/>
    <property type="evidence" value="ECO:0007669"/>
    <property type="project" value="UniProtKB-SubCell"/>
</dbReference>
<sequence length="527" mass="55682">MTNREVQVWFQNRRAKYNRMRIEQQRQLRTNAAIIYNSGLIAGAAIPGRLSMPMPLSISAPAPVLAPVSPLQQQPPPAAYLSPDAHRYHRASVVSPETPAAMLHPPTSPPGLYFPQHPALSRSIPPTPSTAHHASQHGLAGSYHYTGLPRAQTPPLDSAPMAYGPPPASPPNCTQIFQARPMHNACASGSSETHADGKMHAPAGRRNTVSSYRGVGEAFDNCASASSHPALPLAVSASSTQGAAPETSISASARLQYLPAVPGRSYRGRVSSPIRSYHHSRRAFPTADAGVSLAQSSGADSCPATDRQSSPTGTGQADVKLPSIHAMLATADGPDKCRPSDASACSPSRMRAYTSPSPAPAICVPKSTADGRVLPPQMPGVQLLKPPSVHRQAAACSPDGNNRHDVCHNANPSLSDAQCLPSRSQYCAESQINDAKLGIDVLATAAISVSSAKSSTSLPHLTPLSEFSFKHSSQQYCTTPTAPASPKQLPDQPLMTQGSDGARRSGLQSRKMTPVDGGRRVRSWRPW</sequence>
<feature type="domain" description="Homeobox" evidence="3">
    <location>
        <begin position="1"/>
        <end position="20"/>
    </location>
</feature>
<evidence type="ECO:0000313" key="4">
    <source>
        <dbReference type="EMBL" id="KAJ2794474.1"/>
    </source>
</evidence>
<dbReference type="AlphaFoldDB" id="A0A9W8HN79"/>
<dbReference type="OrthoDB" id="6159439at2759"/>
<reference evidence="4" key="1">
    <citation type="submission" date="2022-07" db="EMBL/GenBank/DDBJ databases">
        <title>Phylogenomic reconstructions and comparative analyses of Kickxellomycotina fungi.</title>
        <authorList>
            <person name="Reynolds N.K."/>
            <person name="Stajich J.E."/>
            <person name="Barry K."/>
            <person name="Grigoriev I.V."/>
            <person name="Crous P."/>
            <person name="Smith M.E."/>
        </authorList>
    </citation>
    <scope>NUCLEOTIDE SEQUENCE</scope>
    <source>
        <strain evidence="4">NRRL 1565</strain>
    </source>
</reference>
<evidence type="ECO:0000313" key="5">
    <source>
        <dbReference type="Proteomes" id="UP001140094"/>
    </source>
</evidence>
<accession>A0A9W8HN79</accession>
<feature type="region of interest" description="Disordered" evidence="2">
    <location>
        <begin position="477"/>
        <end position="527"/>
    </location>
</feature>
<dbReference type="CDD" id="cd00086">
    <property type="entry name" value="homeodomain"/>
    <property type="match status" value="1"/>
</dbReference>
<evidence type="ECO:0000259" key="3">
    <source>
        <dbReference type="PROSITE" id="PS50071"/>
    </source>
</evidence>
<evidence type="ECO:0000256" key="2">
    <source>
        <dbReference type="SAM" id="MobiDB-lite"/>
    </source>
</evidence>
<keyword evidence="1" id="KW-0371">Homeobox</keyword>
<dbReference type="GO" id="GO:0003677">
    <property type="term" value="F:DNA binding"/>
    <property type="evidence" value="ECO:0007669"/>
    <property type="project" value="UniProtKB-UniRule"/>
</dbReference>
<feature type="region of interest" description="Disordered" evidence="2">
    <location>
        <begin position="184"/>
        <end position="206"/>
    </location>
</feature>
<comment type="caution">
    <text evidence="4">The sequence shown here is derived from an EMBL/GenBank/DDBJ whole genome shotgun (WGS) entry which is preliminary data.</text>
</comment>
<dbReference type="SUPFAM" id="SSF46689">
    <property type="entry name" value="Homeodomain-like"/>
    <property type="match status" value="1"/>
</dbReference>
<protein>
    <recommendedName>
        <fullName evidence="3">Homeobox domain-containing protein</fullName>
    </recommendedName>
</protein>
<feature type="DNA-binding region" description="Homeobox" evidence="1">
    <location>
        <begin position="3"/>
        <end position="21"/>
    </location>
</feature>
<dbReference type="InterPro" id="IPR001356">
    <property type="entry name" value="HD"/>
</dbReference>
<feature type="compositionally biased region" description="Polar residues" evidence="2">
    <location>
        <begin position="306"/>
        <end position="315"/>
    </location>
</feature>
<dbReference type="PROSITE" id="PS50071">
    <property type="entry name" value="HOMEOBOX_2"/>
    <property type="match status" value="1"/>
</dbReference>
<dbReference type="InterPro" id="IPR009057">
    <property type="entry name" value="Homeodomain-like_sf"/>
</dbReference>